<keyword evidence="2" id="KW-1185">Reference proteome</keyword>
<protein>
    <submittedName>
        <fullName evidence="1">Uncharacterized protein</fullName>
    </submittedName>
</protein>
<comment type="caution">
    <text evidence="1">The sequence shown here is derived from an EMBL/GenBank/DDBJ whole genome shotgun (WGS) entry which is preliminary data.</text>
</comment>
<organism evidence="1 2">
    <name type="scientific">Tritrichomonas musculus</name>
    <dbReference type="NCBI Taxonomy" id="1915356"/>
    <lineage>
        <taxon>Eukaryota</taxon>
        <taxon>Metamonada</taxon>
        <taxon>Parabasalia</taxon>
        <taxon>Tritrichomonadida</taxon>
        <taxon>Tritrichomonadidae</taxon>
        <taxon>Tritrichomonas</taxon>
    </lineage>
</organism>
<name>A0ABR2KJ59_9EUKA</name>
<accession>A0ABR2KJ59</accession>
<evidence type="ECO:0000313" key="1">
    <source>
        <dbReference type="EMBL" id="KAK8890838.1"/>
    </source>
</evidence>
<gene>
    <name evidence="1" type="ORF">M9Y10_028037</name>
</gene>
<evidence type="ECO:0000313" key="2">
    <source>
        <dbReference type="Proteomes" id="UP001470230"/>
    </source>
</evidence>
<sequence>MKYFSELLKWVIEKKLDNESYERISVLYKIEKNPNESLSKDAQKTCFKRSSLSLRWEKGMTVGRLPILTDVDIDILKENITENAIDGEYIDVEYAVDILACTPEKIGIFCETFLPIVDEIPPPLRFGADETMLAPVITRKVLVPQNFPGPIVPESLPMPHITAMCKCFWRKDAIIYHSS</sequence>
<dbReference type="Proteomes" id="UP001470230">
    <property type="component" value="Unassembled WGS sequence"/>
</dbReference>
<proteinExistence type="predicted"/>
<dbReference type="EMBL" id="JAPFFF010000004">
    <property type="protein sequence ID" value="KAK8890838.1"/>
    <property type="molecule type" value="Genomic_DNA"/>
</dbReference>
<reference evidence="1 2" key="1">
    <citation type="submission" date="2024-04" db="EMBL/GenBank/DDBJ databases">
        <title>Tritrichomonas musculus Genome.</title>
        <authorList>
            <person name="Alves-Ferreira E."/>
            <person name="Grigg M."/>
            <person name="Lorenzi H."/>
            <person name="Galac M."/>
        </authorList>
    </citation>
    <scope>NUCLEOTIDE SEQUENCE [LARGE SCALE GENOMIC DNA]</scope>
    <source>
        <strain evidence="1 2">EAF2021</strain>
    </source>
</reference>